<protein>
    <recommendedName>
        <fullName evidence="4 11">3-oxoacyl-[acyl-carrier-protein] synthase 2</fullName>
        <ecNumber evidence="3 11">2.3.1.179</ecNumber>
    </recommendedName>
</protein>
<dbReference type="PROSITE" id="PS52004">
    <property type="entry name" value="KS3_2"/>
    <property type="match status" value="1"/>
</dbReference>
<dbReference type="EC" id="2.3.1.179" evidence="3 11"/>
<reference evidence="15" key="1">
    <citation type="journal article" date="2019" name="Int. J. Syst. Evol. Microbiol.">
        <title>The Global Catalogue of Microorganisms (GCM) 10K type strain sequencing project: providing services to taxonomists for standard genome sequencing and annotation.</title>
        <authorList>
            <consortium name="The Broad Institute Genomics Platform"/>
            <consortium name="The Broad Institute Genome Sequencing Center for Infectious Disease"/>
            <person name="Wu L."/>
            <person name="Ma J."/>
        </authorList>
    </citation>
    <scope>NUCLEOTIDE SEQUENCE [LARGE SCALE GENOMIC DNA]</scope>
    <source>
        <strain evidence="15">KCTC 42282</strain>
    </source>
</reference>
<dbReference type="EMBL" id="JBHRYC010000026">
    <property type="protein sequence ID" value="MFC3636780.1"/>
    <property type="molecule type" value="Genomic_DNA"/>
</dbReference>
<keyword evidence="8" id="KW-0443">Lipid metabolism</keyword>
<dbReference type="NCBIfam" id="NF004970">
    <property type="entry name" value="PRK06333.1"/>
    <property type="match status" value="1"/>
</dbReference>
<evidence type="ECO:0000256" key="11">
    <source>
        <dbReference type="PIRNR" id="PIRNR000447"/>
    </source>
</evidence>
<evidence type="ECO:0000256" key="3">
    <source>
        <dbReference type="ARBA" id="ARBA00012356"/>
    </source>
</evidence>
<keyword evidence="6 11" id="KW-0808">Transferase</keyword>
<comment type="function">
    <text evidence="11">Involved in the type II fatty acid elongation cycle. Catalyzes the elongation of a wide range of acyl-ACP by the addition of two carbons from malonyl-ACP to an acyl acceptor. Can efficiently catalyze the conversion of palmitoleoyl-ACP (cis-hexadec-9-enoyl-ACP) to cis-vaccenoyl-ACP (cis-octadec-11-enoyl-ACP), an essential step in the thermal regulation of fatty acid composition.</text>
</comment>
<gene>
    <name evidence="14" type="primary">fabF</name>
    <name evidence="14" type="ORF">ACFONL_05210</name>
</gene>
<dbReference type="InterPro" id="IPR014031">
    <property type="entry name" value="Ketoacyl_synth_C"/>
</dbReference>
<dbReference type="SMART" id="SM00825">
    <property type="entry name" value="PKS_KS"/>
    <property type="match status" value="1"/>
</dbReference>
<keyword evidence="7" id="KW-0276">Fatty acid metabolism</keyword>
<evidence type="ECO:0000256" key="10">
    <source>
        <dbReference type="ARBA" id="ARBA00023315"/>
    </source>
</evidence>
<feature type="domain" description="Ketosynthase family 3 (KS3)" evidence="13">
    <location>
        <begin position="1"/>
        <end position="418"/>
    </location>
</feature>
<dbReference type="Proteomes" id="UP001595704">
    <property type="component" value="Unassembled WGS sequence"/>
</dbReference>
<dbReference type="PANTHER" id="PTHR11712">
    <property type="entry name" value="POLYKETIDE SYNTHASE-RELATED"/>
    <property type="match status" value="1"/>
</dbReference>
<keyword evidence="10 11" id="KW-0012">Acyltransferase</keyword>
<accession>A0ABV7UDP7</accession>
<evidence type="ECO:0000256" key="6">
    <source>
        <dbReference type="ARBA" id="ARBA00022679"/>
    </source>
</evidence>
<dbReference type="RefSeq" id="WP_191318327.1">
    <property type="nucleotide sequence ID" value="NZ_BNCG01000002.1"/>
</dbReference>
<dbReference type="InterPro" id="IPR016039">
    <property type="entry name" value="Thiolase-like"/>
</dbReference>
<keyword evidence="5 11" id="KW-0444">Lipid biosynthesis</keyword>
<dbReference type="InterPro" id="IPR014030">
    <property type="entry name" value="Ketoacyl_synth_N"/>
</dbReference>
<proteinExistence type="inferred from homology"/>
<evidence type="ECO:0000256" key="5">
    <source>
        <dbReference type="ARBA" id="ARBA00022516"/>
    </source>
</evidence>
<evidence type="ECO:0000256" key="2">
    <source>
        <dbReference type="ARBA" id="ARBA00008467"/>
    </source>
</evidence>
<evidence type="ECO:0000313" key="14">
    <source>
        <dbReference type="EMBL" id="MFC3636780.1"/>
    </source>
</evidence>
<evidence type="ECO:0000256" key="9">
    <source>
        <dbReference type="ARBA" id="ARBA00023160"/>
    </source>
</evidence>
<dbReference type="NCBIfam" id="TIGR03150">
    <property type="entry name" value="fabF"/>
    <property type="match status" value="1"/>
</dbReference>
<dbReference type="InterPro" id="IPR018201">
    <property type="entry name" value="Ketoacyl_synth_AS"/>
</dbReference>
<evidence type="ECO:0000256" key="7">
    <source>
        <dbReference type="ARBA" id="ARBA00022832"/>
    </source>
</evidence>
<keyword evidence="15" id="KW-1185">Reference proteome</keyword>
<keyword evidence="9 11" id="KW-0275">Fatty acid biosynthesis</keyword>
<dbReference type="InterPro" id="IPR000794">
    <property type="entry name" value="Beta-ketoacyl_synthase"/>
</dbReference>
<dbReference type="PANTHER" id="PTHR11712:SF336">
    <property type="entry name" value="3-OXOACYL-[ACYL-CARRIER-PROTEIN] SYNTHASE, MITOCHONDRIAL"/>
    <property type="match status" value="1"/>
</dbReference>
<dbReference type="SUPFAM" id="SSF53901">
    <property type="entry name" value="Thiolase-like"/>
    <property type="match status" value="2"/>
</dbReference>
<evidence type="ECO:0000256" key="12">
    <source>
        <dbReference type="RuleBase" id="RU003694"/>
    </source>
</evidence>
<dbReference type="NCBIfam" id="NF005589">
    <property type="entry name" value="PRK07314.1"/>
    <property type="match status" value="1"/>
</dbReference>
<name>A0ABV7UDP7_9HYPH</name>
<dbReference type="InterPro" id="IPR017568">
    <property type="entry name" value="3-oxoacyl-ACP_synth-2"/>
</dbReference>
<comment type="catalytic activity">
    <reaction evidence="11">
        <text>(9Z)-hexadecenoyl-[ACP] + malonyl-[ACP] + H(+) = 3-oxo-(11Z)-octadecenoyl-[ACP] + holo-[ACP] + CO2</text>
        <dbReference type="Rhea" id="RHEA:55040"/>
        <dbReference type="Rhea" id="RHEA-COMP:9623"/>
        <dbReference type="Rhea" id="RHEA-COMP:9685"/>
        <dbReference type="Rhea" id="RHEA-COMP:10800"/>
        <dbReference type="Rhea" id="RHEA-COMP:14074"/>
        <dbReference type="ChEBI" id="CHEBI:15378"/>
        <dbReference type="ChEBI" id="CHEBI:16526"/>
        <dbReference type="ChEBI" id="CHEBI:64479"/>
        <dbReference type="ChEBI" id="CHEBI:78449"/>
        <dbReference type="ChEBI" id="CHEBI:83989"/>
        <dbReference type="ChEBI" id="CHEBI:138538"/>
        <dbReference type="EC" id="2.3.1.179"/>
    </reaction>
</comment>
<evidence type="ECO:0000256" key="4">
    <source>
        <dbReference type="ARBA" id="ARBA00014657"/>
    </source>
</evidence>
<dbReference type="GO" id="GO:0004315">
    <property type="term" value="F:3-oxoacyl-[acyl-carrier-protein] synthase activity"/>
    <property type="evidence" value="ECO:0007669"/>
    <property type="project" value="UniProtKB-EC"/>
</dbReference>
<dbReference type="PROSITE" id="PS00606">
    <property type="entry name" value="KS3_1"/>
    <property type="match status" value="1"/>
</dbReference>
<organism evidence="14 15">
    <name type="scientific">Camelimonas fluminis</name>
    <dbReference type="NCBI Taxonomy" id="1576911"/>
    <lineage>
        <taxon>Bacteria</taxon>
        <taxon>Pseudomonadati</taxon>
        <taxon>Pseudomonadota</taxon>
        <taxon>Alphaproteobacteria</taxon>
        <taxon>Hyphomicrobiales</taxon>
        <taxon>Chelatococcaceae</taxon>
        <taxon>Camelimonas</taxon>
    </lineage>
</organism>
<evidence type="ECO:0000313" key="15">
    <source>
        <dbReference type="Proteomes" id="UP001595704"/>
    </source>
</evidence>
<dbReference type="Pfam" id="PF02801">
    <property type="entry name" value="Ketoacyl-synt_C"/>
    <property type="match status" value="1"/>
</dbReference>
<dbReference type="PIRSF" id="PIRSF000447">
    <property type="entry name" value="KAS_II"/>
    <property type="match status" value="1"/>
</dbReference>
<evidence type="ECO:0000256" key="8">
    <source>
        <dbReference type="ARBA" id="ARBA00023098"/>
    </source>
</evidence>
<comment type="catalytic activity">
    <reaction evidence="11">
        <text>a fatty acyl-[ACP] + malonyl-[ACP] + H(+) = a 3-oxoacyl-[ACP] + holo-[ACP] + CO2</text>
        <dbReference type="Rhea" id="RHEA:22836"/>
        <dbReference type="Rhea" id="RHEA-COMP:9623"/>
        <dbReference type="Rhea" id="RHEA-COMP:9685"/>
        <dbReference type="Rhea" id="RHEA-COMP:9916"/>
        <dbReference type="Rhea" id="RHEA-COMP:14125"/>
        <dbReference type="ChEBI" id="CHEBI:15378"/>
        <dbReference type="ChEBI" id="CHEBI:16526"/>
        <dbReference type="ChEBI" id="CHEBI:64479"/>
        <dbReference type="ChEBI" id="CHEBI:78449"/>
        <dbReference type="ChEBI" id="CHEBI:78776"/>
        <dbReference type="ChEBI" id="CHEBI:138651"/>
    </reaction>
</comment>
<dbReference type="CDD" id="cd00834">
    <property type="entry name" value="KAS_I_II"/>
    <property type="match status" value="1"/>
</dbReference>
<sequence length="421" mass="43823">MRRVVVTGLGMVTPLGGNVEATWSNVLAGKSGASAITKFDVSDIACRIACQIPLGDGSAGTFNADQWMDPKDQRKVDPFIVYAMAAAQQALEDAGWEPKTSDDQNATGVLIGSGIGGVGGIYEAATILNEKGPRRLSPFFIPGRLINLASGYVSIRHGLKGPNHSVVTACSTGAHAIGDAARLVALGDADVMVAGGTESPLNRLSIAGFASCRALSTNFNDDPTRASRPYDKDRDGFVMGEGAGVVILEELEHAKARGARIYGEIIGYGLSGDAHHITSPAEDGDGAYRCMQAALKRAGISVSDVDYVNAHGTSTPLGDEIELRAVERLLGNSASKISMSSTKSSIGHLLGAAGAVESIFAILSIRDQIVPPTLNLDNPSVETTIDLTPHVARQRDVNVALSNSFGFGGTNASVIFRGFAA</sequence>
<comment type="pathway">
    <text evidence="1 11">Lipid metabolism; fatty acid biosynthesis.</text>
</comment>
<evidence type="ECO:0000256" key="1">
    <source>
        <dbReference type="ARBA" id="ARBA00005194"/>
    </source>
</evidence>
<dbReference type="Gene3D" id="3.40.47.10">
    <property type="match status" value="2"/>
</dbReference>
<comment type="caution">
    <text evidence="14">The sequence shown here is derived from an EMBL/GenBank/DDBJ whole genome shotgun (WGS) entry which is preliminary data.</text>
</comment>
<comment type="similarity">
    <text evidence="2 11 12">Belongs to the thiolase-like superfamily. Beta-ketoacyl-ACP synthases family.</text>
</comment>
<dbReference type="Pfam" id="PF00109">
    <property type="entry name" value="ketoacyl-synt"/>
    <property type="match status" value="1"/>
</dbReference>
<dbReference type="InterPro" id="IPR020841">
    <property type="entry name" value="PKS_Beta-ketoAc_synthase_dom"/>
</dbReference>
<evidence type="ECO:0000259" key="13">
    <source>
        <dbReference type="PROSITE" id="PS52004"/>
    </source>
</evidence>